<name>A0ABM5KGM8_DIAVI</name>
<evidence type="ECO:0000313" key="3">
    <source>
        <dbReference type="EnsemblMetazoa" id="XP_050509308.1"/>
    </source>
</evidence>
<proteinExistence type="predicted"/>
<dbReference type="RefSeq" id="XP_050509308.1">
    <property type="nucleotide sequence ID" value="XM_050653351.1"/>
</dbReference>
<reference evidence="3" key="1">
    <citation type="submission" date="2025-05" db="UniProtKB">
        <authorList>
            <consortium name="EnsemblMetazoa"/>
        </authorList>
    </citation>
    <scope>IDENTIFICATION</scope>
</reference>
<dbReference type="PANTHER" id="PTHR45749:SF23">
    <property type="entry name" value="ZINC FINGER MYM-TYPE PROTEIN 1-LIKE"/>
    <property type="match status" value="1"/>
</dbReference>
<dbReference type="GeneID" id="126886414"/>
<feature type="compositionally biased region" description="Basic and acidic residues" evidence="1">
    <location>
        <begin position="10"/>
        <end position="25"/>
    </location>
</feature>
<sequence length="502" mass="56601">MSSSKPSGSEFRKRAAEKHQKEQNVLKKIPKISGFFKVAPKPQINLQNPSSCNPVKNDPLRILIHPSTSAAVDSTTAIAHSIPNSEKNLEVERPKIKPTDSVEDQYNFETKEKDPIHSPTSAELDTTIAIVHEHDSNSNSDTNLVVESVKPKDPVEDQYDFELEDPASWNIKNESQVNKIISSEFDQNLLQADFSKSEHHGDGKSKVKRKLSVNLFLVTLPNGEKIKKDWLIYSQSTGQVFCKFCLIFQPEDKSTSFNKGFNDWKNSFALAEKHEKSDDHRANVLKFILRKKTTSNVTKQIQSQYQEEVKYWREILTRVVSIVKFLSSRGLPFRGDNQTFGSTSNGLFLGCLELISEFDPFLAQHIATHSNKGKGSVSYLSSDICNEYIEIMSKEVLKQILNEIRQARYFSLIIDSTPDVSHTDQLAVILRYVSLPNACANERLIQLLPSVCHKSGSLEEATLSLLEKLELDIDNCRGQSYDNASNMSGIYSGLQARIKSKK</sequence>
<dbReference type="InterPro" id="IPR025398">
    <property type="entry name" value="DUF4371"/>
</dbReference>
<dbReference type="EnsemblMetazoa" id="XM_050653351.1">
    <property type="protein sequence ID" value="XP_050509308.1"/>
    <property type="gene ID" value="LOC126886414"/>
</dbReference>
<dbReference type="Proteomes" id="UP001652700">
    <property type="component" value="Unplaced"/>
</dbReference>
<protein>
    <recommendedName>
        <fullName evidence="2">DUF4371 domain-containing protein</fullName>
    </recommendedName>
</protein>
<dbReference type="PANTHER" id="PTHR45749">
    <property type="match status" value="1"/>
</dbReference>
<evidence type="ECO:0000256" key="1">
    <source>
        <dbReference type="SAM" id="MobiDB-lite"/>
    </source>
</evidence>
<feature type="region of interest" description="Disordered" evidence="1">
    <location>
        <begin position="1"/>
        <end position="26"/>
    </location>
</feature>
<evidence type="ECO:0000259" key="2">
    <source>
        <dbReference type="Pfam" id="PF14291"/>
    </source>
</evidence>
<accession>A0ABM5KGM8</accession>
<dbReference type="Pfam" id="PF14291">
    <property type="entry name" value="DUF4371"/>
    <property type="match status" value="1"/>
</dbReference>
<feature type="domain" description="DUF4371" evidence="2">
    <location>
        <begin position="310"/>
        <end position="493"/>
    </location>
</feature>
<organism evidence="3 4">
    <name type="scientific">Diabrotica virgifera virgifera</name>
    <name type="common">western corn rootworm</name>
    <dbReference type="NCBI Taxonomy" id="50390"/>
    <lineage>
        <taxon>Eukaryota</taxon>
        <taxon>Metazoa</taxon>
        <taxon>Ecdysozoa</taxon>
        <taxon>Arthropoda</taxon>
        <taxon>Hexapoda</taxon>
        <taxon>Insecta</taxon>
        <taxon>Pterygota</taxon>
        <taxon>Neoptera</taxon>
        <taxon>Endopterygota</taxon>
        <taxon>Coleoptera</taxon>
        <taxon>Polyphaga</taxon>
        <taxon>Cucujiformia</taxon>
        <taxon>Chrysomeloidea</taxon>
        <taxon>Chrysomelidae</taxon>
        <taxon>Galerucinae</taxon>
        <taxon>Diabroticina</taxon>
        <taxon>Diabroticites</taxon>
        <taxon>Diabrotica</taxon>
    </lineage>
</organism>
<evidence type="ECO:0000313" key="4">
    <source>
        <dbReference type="Proteomes" id="UP001652700"/>
    </source>
</evidence>
<keyword evidence="4" id="KW-1185">Reference proteome</keyword>